<reference evidence="7" key="1">
    <citation type="journal article" date="2020" name="Stud. Mycol.">
        <title>101 Dothideomycetes genomes: a test case for predicting lifestyles and emergence of pathogens.</title>
        <authorList>
            <person name="Haridas S."/>
            <person name="Albert R."/>
            <person name="Binder M."/>
            <person name="Bloem J."/>
            <person name="Labutti K."/>
            <person name="Salamov A."/>
            <person name="Andreopoulos B."/>
            <person name="Baker S."/>
            <person name="Barry K."/>
            <person name="Bills G."/>
            <person name="Bluhm B."/>
            <person name="Cannon C."/>
            <person name="Castanera R."/>
            <person name="Culley D."/>
            <person name="Daum C."/>
            <person name="Ezra D."/>
            <person name="Gonzalez J."/>
            <person name="Henrissat B."/>
            <person name="Kuo A."/>
            <person name="Liang C."/>
            <person name="Lipzen A."/>
            <person name="Lutzoni F."/>
            <person name="Magnuson J."/>
            <person name="Mondo S."/>
            <person name="Nolan M."/>
            <person name="Ohm R."/>
            <person name="Pangilinan J."/>
            <person name="Park H.-J."/>
            <person name="Ramirez L."/>
            <person name="Alfaro M."/>
            <person name="Sun H."/>
            <person name="Tritt A."/>
            <person name="Yoshinaga Y."/>
            <person name="Zwiers L.-H."/>
            <person name="Turgeon B."/>
            <person name="Goodwin S."/>
            <person name="Spatafora J."/>
            <person name="Crous P."/>
            <person name="Grigoriev I."/>
        </authorList>
    </citation>
    <scope>NUCLEOTIDE SEQUENCE</scope>
    <source>
        <strain evidence="7">CBS 101060</strain>
    </source>
</reference>
<dbReference type="InterPro" id="IPR002828">
    <property type="entry name" value="SurE-like_Pase/nucleotidase"/>
</dbReference>
<keyword evidence="5" id="KW-0732">Signal</keyword>
<feature type="region of interest" description="Disordered" evidence="4">
    <location>
        <begin position="332"/>
        <end position="353"/>
    </location>
</feature>
<keyword evidence="8" id="KW-1185">Reference proteome</keyword>
<evidence type="ECO:0000256" key="3">
    <source>
        <dbReference type="ARBA" id="ARBA00022801"/>
    </source>
</evidence>
<name>A0A9P4SGI4_9PEZI</name>
<dbReference type="EMBL" id="MU006090">
    <property type="protein sequence ID" value="KAF2842258.1"/>
    <property type="molecule type" value="Genomic_DNA"/>
</dbReference>
<evidence type="ECO:0000256" key="4">
    <source>
        <dbReference type="SAM" id="MobiDB-lite"/>
    </source>
</evidence>
<evidence type="ECO:0000259" key="6">
    <source>
        <dbReference type="Pfam" id="PF01975"/>
    </source>
</evidence>
<gene>
    <name evidence="7" type="ORF">M501DRAFT_948603</name>
</gene>
<proteinExistence type="inferred from homology"/>
<organism evidence="7 8">
    <name type="scientific">Patellaria atrata CBS 101060</name>
    <dbReference type="NCBI Taxonomy" id="1346257"/>
    <lineage>
        <taxon>Eukaryota</taxon>
        <taxon>Fungi</taxon>
        <taxon>Dikarya</taxon>
        <taxon>Ascomycota</taxon>
        <taxon>Pezizomycotina</taxon>
        <taxon>Dothideomycetes</taxon>
        <taxon>Dothideomycetes incertae sedis</taxon>
        <taxon>Patellariales</taxon>
        <taxon>Patellariaceae</taxon>
        <taxon>Patellaria</taxon>
    </lineage>
</organism>
<dbReference type="Gene3D" id="3.40.1210.10">
    <property type="entry name" value="Survival protein SurE-like phosphatase/nucleotidase"/>
    <property type="match status" value="1"/>
</dbReference>
<evidence type="ECO:0000313" key="7">
    <source>
        <dbReference type="EMBL" id="KAF2842258.1"/>
    </source>
</evidence>
<accession>A0A9P4SGI4</accession>
<evidence type="ECO:0000256" key="2">
    <source>
        <dbReference type="ARBA" id="ARBA00022723"/>
    </source>
</evidence>
<evidence type="ECO:0000313" key="8">
    <source>
        <dbReference type="Proteomes" id="UP000799429"/>
    </source>
</evidence>
<feature type="region of interest" description="Disordered" evidence="4">
    <location>
        <begin position="55"/>
        <end position="77"/>
    </location>
</feature>
<dbReference type="AlphaFoldDB" id="A0A9P4SGI4"/>
<feature type="chain" id="PRO_5040160122" evidence="5">
    <location>
        <begin position="21"/>
        <end position="353"/>
    </location>
</feature>
<dbReference type="InterPro" id="IPR036523">
    <property type="entry name" value="SurE-like_sf"/>
</dbReference>
<dbReference type="NCBIfam" id="TIGR00087">
    <property type="entry name" value="surE"/>
    <property type="match status" value="1"/>
</dbReference>
<evidence type="ECO:0000256" key="1">
    <source>
        <dbReference type="ARBA" id="ARBA00011062"/>
    </source>
</evidence>
<dbReference type="InterPro" id="IPR030048">
    <property type="entry name" value="SurE"/>
</dbReference>
<feature type="signal peptide" evidence="5">
    <location>
        <begin position="1"/>
        <end position="20"/>
    </location>
</feature>
<protein>
    <submittedName>
        <fullName evidence="7">Acid phosphatase</fullName>
    </submittedName>
</protein>
<dbReference type="GO" id="GO:0046872">
    <property type="term" value="F:metal ion binding"/>
    <property type="evidence" value="ECO:0007669"/>
    <property type="project" value="UniProtKB-KW"/>
</dbReference>
<sequence length="353" mass="38234">MRSFTAWIVSLFVLTETTSAINILLNNDDGFASANLRELYRYMKQQGHNVWIVAPSNQQSGQGGRSSFTSSRNLTRPSDYDIIPKGAPSVGPDPEDPHIWYYDGTPAACGFVGLDYVLPRFGDFEVPDLILTGPNFGNNLGPFLFTLSGTLGAAYTAVERSVPAIAFSGSNGGQSYKDLTDEENPASWTAKVAAKIAQQFINATEPGNRILPLGYGVSVNIPPLTSSYHDPPIVLTRITGGARVDAAVYNEEKGTFEYGSGPNVDGANQCINGDCNLPGESIVVGDDKVSVSVFTVDYDAPLGEKTTAVQEKVKVLTERFETSEARRRAAPYWRPEGGDTGFKGVPRRTWDRD</sequence>
<dbReference type="Proteomes" id="UP000799429">
    <property type="component" value="Unassembled WGS sequence"/>
</dbReference>
<dbReference type="Pfam" id="PF01975">
    <property type="entry name" value="SurE"/>
    <property type="match status" value="1"/>
</dbReference>
<dbReference type="GO" id="GO:0008252">
    <property type="term" value="F:nucleotidase activity"/>
    <property type="evidence" value="ECO:0007669"/>
    <property type="project" value="InterPro"/>
</dbReference>
<keyword evidence="3" id="KW-0378">Hydrolase</keyword>
<evidence type="ECO:0000256" key="5">
    <source>
        <dbReference type="SAM" id="SignalP"/>
    </source>
</evidence>
<dbReference type="PANTHER" id="PTHR30457">
    <property type="entry name" value="5'-NUCLEOTIDASE SURE"/>
    <property type="match status" value="1"/>
</dbReference>
<comment type="similarity">
    <text evidence="1">Belongs to the SurE nucleotidase family.</text>
</comment>
<dbReference type="PANTHER" id="PTHR30457:SF0">
    <property type="entry name" value="PHOSPHATASE, PUTATIVE (AFU_ORTHOLOGUE AFUA_4G01070)-RELATED"/>
    <property type="match status" value="1"/>
</dbReference>
<feature type="compositionally biased region" description="Low complexity" evidence="4">
    <location>
        <begin position="56"/>
        <end position="71"/>
    </location>
</feature>
<feature type="domain" description="Survival protein SurE-like phosphatase/nucleotidase" evidence="6">
    <location>
        <begin position="23"/>
        <end position="226"/>
    </location>
</feature>
<keyword evidence="2" id="KW-0479">Metal-binding</keyword>
<dbReference type="OrthoDB" id="4018688at2759"/>
<comment type="caution">
    <text evidence="7">The sequence shown here is derived from an EMBL/GenBank/DDBJ whole genome shotgun (WGS) entry which is preliminary data.</text>
</comment>
<dbReference type="SUPFAM" id="SSF64167">
    <property type="entry name" value="SurE-like"/>
    <property type="match status" value="1"/>
</dbReference>